<keyword evidence="3" id="KW-1185">Reference proteome</keyword>
<accession>A0A1E3BT04</accession>
<gene>
    <name evidence="2" type="ORF">SI65_01597</name>
</gene>
<sequence length="227" mass="24966">MASPLSRLAAQAVYITTDPIPRSLTESKQVLAALQKFGEVVTFRNLWRDSSKQYDAKNSSPAHARHTVAIFETRDAASRAIAASPLTIPLPPAKANVNKTTTTNIPASNSPFSTPEQSRPRFLNCRIQKSHHNHESAVKRNPYHSYFEVDRDTTQYRDLVNSTQIPLRDLAGGFLDKKQGKKRISAENERWGATSLWGVYEQGLKAEGKVENGGDGGSSSSGKGEGW</sequence>
<evidence type="ECO:0000256" key="1">
    <source>
        <dbReference type="SAM" id="MobiDB-lite"/>
    </source>
</evidence>
<dbReference type="AlphaFoldDB" id="A0A1E3BT04"/>
<organism evidence="2 3">
    <name type="scientific">Aspergillus cristatus</name>
    <name type="common">Chinese Fuzhuan brick tea-fermentation fungus</name>
    <name type="synonym">Eurotium cristatum</name>
    <dbReference type="NCBI Taxonomy" id="573508"/>
    <lineage>
        <taxon>Eukaryota</taxon>
        <taxon>Fungi</taxon>
        <taxon>Dikarya</taxon>
        <taxon>Ascomycota</taxon>
        <taxon>Pezizomycotina</taxon>
        <taxon>Eurotiomycetes</taxon>
        <taxon>Eurotiomycetidae</taxon>
        <taxon>Eurotiales</taxon>
        <taxon>Aspergillaceae</taxon>
        <taxon>Aspergillus</taxon>
        <taxon>Aspergillus subgen. Aspergillus</taxon>
    </lineage>
</organism>
<evidence type="ECO:0000313" key="2">
    <source>
        <dbReference type="EMBL" id="ODM24007.1"/>
    </source>
</evidence>
<proteinExistence type="predicted"/>
<comment type="caution">
    <text evidence="2">The sequence shown here is derived from an EMBL/GenBank/DDBJ whole genome shotgun (WGS) entry which is preliminary data.</text>
</comment>
<name>A0A1E3BT04_ASPCR</name>
<dbReference type="EMBL" id="JXNT01000001">
    <property type="protein sequence ID" value="ODM24007.1"/>
    <property type="molecule type" value="Genomic_DNA"/>
</dbReference>
<dbReference type="OrthoDB" id="5367448at2759"/>
<feature type="compositionally biased region" description="Polar residues" evidence="1">
    <location>
        <begin position="104"/>
        <end position="117"/>
    </location>
</feature>
<protein>
    <submittedName>
        <fullName evidence="2">Uncharacterized protein</fullName>
    </submittedName>
</protein>
<feature type="region of interest" description="Disordered" evidence="1">
    <location>
        <begin position="206"/>
        <end position="227"/>
    </location>
</feature>
<evidence type="ECO:0000313" key="3">
    <source>
        <dbReference type="Proteomes" id="UP000094569"/>
    </source>
</evidence>
<feature type="compositionally biased region" description="Gly residues" evidence="1">
    <location>
        <begin position="213"/>
        <end position="227"/>
    </location>
</feature>
<dbReference type="Proteomes" id="UP000094569">
    <property type="component" value="Unassembled WGS sequence"/>
</dbReference>
<dbReference type="VEuPathDB" id="FungiDB:SI65_01597"/>
<feature type="region of interest" description="Disordered" evidence="1">
    <location>
        <begin position="93"/>
        <end position="119"/>
    </location>
</feature>
<reference evidence="2 3" key="1">
    <citation type="journal article" date="2016" name="BMC Genomics">
        <title>Comparative genomic and transcriptomic analyses of the Fuzhuan brick tea-fermentation fungus Aspergillus cristatus.</title>
        <authorList>
            <person name="Ge Y."/>
            <person name="Wang Y."/>
            <person name="Liu Y."/>
            <person name="Tan Y."/>
            <person name="Ren X."/>
            <person name="Zhang X."/>
            <person name="Hyde K.D."/>
            <person name="Liu Y."/>
            <person name="Liu Z."/>
        </authorList>
    </citation>
    <scope>NUCLEOTIDE SEQUENCE [LARGE SCALE GENOMIC DNA]</scope>
    <source>
        <strain evidence="2 3">GZAAS20.1005</strain>
    </source>
</reference>